<evidence type="ECO:0000256" key="2">
    <source>
        <dbReference type="ARBA" id="ARBA00001946"/>
    </source>
</evidence>
<dbReference type="CDD" id="cd01639">
    <property type="entry name" value="IMPase"/>
    <property type="match status" value="1"/>
</dbReference>
<evidence type="ECO:0000256" key="6">
    <source>
        <dbReference type="PIRSR" id="PIRSR600760-2"/>
    </source>
</evidence>
<feature type="binding site" evidence="6">
    <location>
        <position position="81"/>
    </location>
    <ligand>
        <name>Mg(2+)</name>
        <dbReference type="ChEBI" id="CHEBI:18420"/>
        <label>1</label>
        <note>catalytic</note>
    </ligand>
</feature>
<dbReference type="Pfam" id="PF00459">
    <property type="entry name" value="Inositol_P"/>
    <property type="match status" value="1"/>
</dbReference>
<keyword evidence="4 7" id="KW-0378">Hydrolase</keyword>
<dbReference type="GO" id="GO:0046872">
    <property type="term" value="F:metal ion binding"/>
    <property type="evidence" value="ECO:0007669"/>
    <property type="project" value="UniProtKB-KW"/>
</dbReference>
<evidence type="ECO:0000313" key="8">
    <source>
        <dbReference type="EMBL" id="TWU40861.1"/>
    </source>
</evidence>
<organism evidence="8 9">
    <name type="scientific">Novipirellula artificiosorum</name>
    <dbReference type="NCBI Taxonomy" id="2528016"/>
    <lineage>
        <taxon>Bacteria</taxon>
        <taxon>Pseudomonadati</taxon>
        <taxon>Planctomycetota</taxon>
        <taxon>Planctomycetia</taxon>
        <taxon>Pirellulales</taxon>
        <taxon>Pirellulaceae</taxon>
        <taxon>Novipirellula</taxon>
    </lineage>
</organism>
<dbReference type="InterPro" id="IPR033942">
    <property type="entry name" value="IMPase"/>
</dbReference>
<keyword evidence="3 6" id="KW-0479">Metal-binding</keyword>
<keyword evidence="9" id="KW-1185">Reference proteome</keyword>
<feature type="binding site" evidence="6">
    <location>
        <position position="98"/>
    </location>
    <ligand>
        <name>Mg(2+)</name>
        <dbReference type="ChEBI" id="CHEBI:18420"/>
        <label>1</label>
        <note>catalytic</note>
    </ligand>
</feature>
<dbReference type="PANTHER" id="PTHR20854:SF4">
    <property type="entry name" value="INOSITOL-1-MONOPHOSPHATASE-RELATED"/>
    <property type="match status" value="1"/>
</dbReference>
<dbReference type="GO" id="GO:0006020">
    <property type="term" value="P:inositol metabolic process"/>
    <property type="evidence" value="ECO:0007669"/>
    <property type="project" value="TreeGrafter"/>
</dbReference>
<dbReference type="GO" id="GO:0007165">
    <property type="term" value="P:signal transduction"/>
    <property type="evidence" value="ECO:0007669"/>
    <property type="project" value="TreeGrafter"/>
</dbReference>
<comment type="cofactor">
    <cofactor evidence="2 6 7">
        <name>Mg(2+)</name>
        <dbReference type="ChEBI" id="CHEBI:18420"/>
    </cofactor>
</comment>
<evidence type="ECO:0000256" key="3">
    <source>
        <dbReference type="ARBA" id="ARBA00022723"/>
    </source>
</evidence>
<proteinExistence type="inferred from homology"/>
<evidence type="ECO:0000256" key="4">
    <source>
        <dbReference type="ARBA" id="ARBA00022801"/>
    </source>
</evidence>
<evidence type="ECO:0000313" key="9">
    <source>
        <dbReference type="Proteomes" id="UP000319143"/>
    </source>
</evidence>
<dbReference type="InterPro" id="IPR020583">
    <property type="entry name" value="Inositol_monoP_metal-BS"/>
</dbReference>
<comment type="similarity">
    <text evidence="7">Belongs to the inositol monophosphatase superfamily.</text>
</comment>
<evidence type="ECO:0000256" key="5">
    <source>
        <dbReference type="ARBA" id="ARBA00022842"/>
    </source>
</evidence>
<comment type="catalytic activity">
    <reaction evidence="1 7">
        <text>a myo-inositol phosphate + H2O = myo-inositol + phosphate</text>
        <dbReference type="Rhea" id="RHEA:24056"/>
        <dbReference type="ChEBI" id="CHEBI:15377"/>
        <dbReference type="ChEBI" id="CHEBI:17268"/>
        <dbReference type="ChEBI" id="CHEBI:43474"/>
        <dbReference type="ChEBI" id="CHEBI:84139"/>
        <dbReference type="EC" id="3.1.3.25"/>
    </reaction>
</comment>
<dbReference type="PANTHER" id="PTHR20854">
    <property type="entry name" value="INOSITOL MONOPHOSPHATASE"/>
    <property type="match status" value="1"/>
</dbReference>
<dbReference type="PRINTS" id="PR00377">
    <property type="entry name" value="IMPHPHTASES"/>
</dbReference>
<dbReference type="GO" id="GO:0008934">
    <property type="term" value="F:inositol monophosphate 1-phosphatase activity"/>
    <property type="evidence" value="ECO:0007669"/>
    <property type="project" value="InterPro"/>
</dbReference>
<dbReference type="EMBL" id="SJPV01000002">
    <property type="protein sequence ID" value="TWU40861.1"/>
    <property type="molecule type" value="Genomic_DNA"/>
</dbReference>
<dbReference type="Gene3D" id="3.40.190.80">
    <property type="match status" value="1"/>
</dbReference>
<protein>
    <recommendedName>
        <fullName evidence="7">Inositol-1-monophosphatase</fullName>
        <ecNumber evidence="7">3.1.3.25</ecNumber>
    </recommendedName>
</protein>
<evidence type="ECO:0000256" key="7">
    <source>
        <dbReference type="RuleBase" id="RU364068"/>
    </source>
</evidence>
<accession>A0A5C6DZH4</accession>
<dbReference type="PROSITE" id="PS00629">
    <property type="entry name" value="IMP_1"/>
    <property type="match status" value="1"/>
</dbReference>
<dbReference type="FunFam" id="3.30.540.10:FF:000030">
    <property type="entry name" value="Inositol monophosphatase"/>
    <property type="match status" value="1"/>
</dbReference>
<gene>
    <name evidence="8" type="primary">suhB_1</name>
    <name evidence="8" type="ORF">Poly41_16960</name>
</gene>
<keyword evidence="5 6" id="KW-0460">Magnesium</keyword>
<feature type="binding site" evidence="6">
    <location>
        <position position="100"/>
    </location>
    <ligand>
        <name>Mg(2+)</name>
        <dbReference type="ChEBI" id="CHEBI:18420"/>
        <label>1</label>
        <note>catalytic</note>
    </ligand>
</feature>
<reference evidence="8 9" key="1">
    <citation type="submission" date="2019-02" db="EMBL/GenBank/DDBJ databases">
        <title>Deep-cultivation of Planctomycetes and their phenomic and genomic characterization uncovers novel biology.</title>
        <authorList>
            <person name="Wiegand S."/>
            <person name="Jogler M."/>
            <person name="Boedeker C."/>
            <person name="Pinto D."/>
            <person name="Vollmers J."/>
            <person name="Rivas-Marin E."/>
            <person name="Kohn T."/>
            <person name="Peeters S.H."/>
            <person name="Heuer A."/>
            <person name="Rast P."/>
            <person name="Oberbeckmann S."/>
            <person name="Bunk B."/>
            <person name="Jeske O."/>
            <person name="Meyerdierks A."/>
            <person name="Storesund J.E."/>
            <person name="Kallscheuer N."/>
            <person name="Luecker S."/>
            <person name="Lage O.M."/>
            <person name="Pohl T."/>
            <person name="Merkel B.J."/>
            <person name="Hornburger P."/>
            <person name="Mueller R.-W."/>
            <person name="Bruemmer F."/>
            <person name="Labrenz M."/>
            <person name="Spormann A.M."/>
            <person name="Op Den Camp H."/>
            <person name="Overmann J."/>
            <person name="Amann R."/>
            <person name="Jetten M.S.M."/>
            <person name="Mascher T."/>
            <person name="Medema M.H."/>
            <person name="Devos D.P."/>
            <person name="Kaster A.-K."/>
            <person name="Ovreas L."/>
            <person name="Rohde M."/>
            <person name="Galperin M.Y."/>
            <person name="Jogler C."/>
        </authorList>
    </citation>
    <scope>NUCLEOTIDE SEQUENCE [LARGE SCALE GENOMIC DNA]</scope>
    <source>
        <strain evidence="8 9">Poly41</strain>
    </source>
</reference>
<dbReference type="AlphaFoldDB" id="A0A5C6DZH4"/>
<evidence type="ECO:0000256" key="1">
    <source>
        <dbReference type="ARBA" id="ARBA00001033"/>
    </source>
</evidence>
<name>A0A5C6DZH4_9BACT</name>
<dbReference type="Proteomes" id="UP000319143">
    <property type="component" value="Unassembled WGS sequence"/>
</dbReference>
<sequence length="279" mass="30642">MTRVTVPLKMQPNEFLQTAMEAARLGGDVLMRYFRDGVAMRNKIERSGKTYDLVSDADVESEDRIAAFLRQRYPDHELLGEESLSAGRADAEHLWVIDPLDGTNNFAHRLPHFAVSIAYYFQGQPIAGVVLNPATDDWFTSTRGGGAFHNSRPVSVSDASSLGQSMIGCGFYYDRGAMMRSTLDAIGEFFEHEIHGIRRVGTAAIDLCYVGCGHFDGFFEYSLAPWDFAAGRLFVEEAGGTITDSAGSPLPLSKSCLVASNGRIHPAMIEITAKHRVSH</sequence>
<feature type="binding site" evidence="6">
    <location>
        <position position="227"/>
    </location>
    <ligand>
        <name>Mg(2+)</name>
        <dbReference type="ChEBI" id="CHEBI:18420"/>
        <label>1</label>
        <note>catalytic</note>
    </ligand>
</feature>
<dbReference type="SUPFAM" id="SSF56655">
    <property type="entry name" value="Carbohydrate phosphatase"/>
    <property type="match status" value="1"/>
</dbReference>
<comment type="caution">
    <text evidence="8">The sequence shown here is derived from an EMBL/GenBank/DDBJ whole genome shotgun (WGS) entry which is preliminary data.</text>
</comment>
<dbReference type="InterPro" id="IPR000760">
    <property type="entry name" value="Inositol_monophosphatase-like"/>
</dbReference>
<dbReference type="EC" id="3.1.3.25" evidence="7"/>
<dbReference type="Gene3D" id="3.30.540.10">
    <property type="entry name" value="Fructose-1,6-Bisphosphatase, subunit A, domain 1"/>
    <property type="match status" value="1"/>
</dbReference>
<feature type="binding site" evidence="6">
    <location>
        <position position="101"/>
    </location>
    <ligand>
        <name>Mg(2+)</name>
        <dbReference type="ChEBI" id="CHEBI:18420"/>
        <label>1</label>
        <note>catalytic</note>
    </ligand>
</feature>